<dbReference type="InterPro" id="IPR004538">
    <property type="entry name" value="Hemolysin_A/TlyA"/>
</dbReference>
<dbReference type="GO" id="GO:0003723">
    <property type="term" value="F:RNA binding"/>
    <property type="evidence" value="ECO:0007669"/>
    <property type="project" value="UniProtKB-KW"/>
</dbReference>
<dbReference type="Gene3D" id="3.10.290.10">
    <property type="entry name" value="RNA-binding S4 domain"/>
    <property type="match status" value="1"/>
</dbReference>
<dbReference type="InterPro" id="IPR029063">
    <property type="entry name" value="SAM-dependent_MTases_sf"/>
</dbReference>
<keyword evidence="5" id="KW-0808">Transferase</keyword>
<evidence type="ECO:0000313" key="5">
    <source>
        <dbReference type="EMBL" id="XCB31951.1"/>
    </source>
</evidence>
<dbReference type="PIRSF" id="PIRSF005578">
    <property type="entry name" value="TlyA"/>
    <property type="match status" value="1"/>
</dbReference>
<dbReference type="SUPFAM" id="SSF53335">
    <property type="entry name" value="S-adenosyl-L-methionine-dependent methyltransferases"/>
    <property type="match status" value="1"/>
</dbReference>
<dbReference type="Pfam" id="PF01728">
    <property type="entry name" value="FtsJ"/>
    <property type="match status" value="1"/>
</dbReference>
<dbReference type="InterPro" id="IPR047048">
    <property type="entry name" value="TlyA"/>
</dbReference>
<dbReference type="NCBIfam" id="TIGR00478">
    <property type="entry name" value="tly"/>
    <property type="match status" value="1"/>
</dbReference>
<dbReference type="GO" id="GO:0008168">
    <property type="term" value="F:methyltransferase activity"/>
    <property type="evidence" value="ECO:0007669"/>
    <property type="project" value="UniProtKB-KW"/>
</dbReference>
<keyword evidence="5" id="KW-0489">Methyltransferase</keyword>
<reference evidence="5" key="1">
    <citation type="submission" date="2023-08" db="EMBL/GenBank/DDBJ databases">
        <authorList>
            <person name="Messyasz A."/>
            <person name="Mannisto M.K."/>
            <person name="Kerkhof L.J."/>
            <person name="Haggblom M."/>
        </authorList>
    </citation>
    <scope>NUCLEOTIDE SEQUENCE</scope>
    <source>
        <strain evidence="5">X5P6</strain>
    </source>
</reference>
<proteinExistence type="inferred from homology"/>
<keyword evidence="1 3" id="KW-0694">RNA-binding</keyword>
<dbReference type="PROSITE" id="PS50889">
    <property type="entry name" value="S4"/>
    <property type="match status" value="1"/>
</dbReference>
<evidence type="ECO:0000256" key="3">
    <source>
        <dbReference type="PROSITE-ProRule" id="PRU00182"/>
    </source>
</evidence>
<comment type="similarity">
    <text evidence="2">Belongs to the TlyA family.</text>
</comment>
<dbReference type="CDD" id="cd00165">
    <property type="entry name" value="S4"/>
    <property type="match status" value="1"/>
</dbReference>
<dbReference type="Pfam" id="PF01479">
    <property type="entry name" value="S4"/>
    <property type="match status" value="1"/>
</dbReference>
<dbReference type="AlphaFoldDB" id="A0AAU7ZLS9"/>
<dbReference type="InterPro" id="IPR002877">
    <property type="entry name" value="RNA_MeTrfase_FtsJ_dom"/>
</dbReference>
<feature type="domain" description="RNA-binding S4" evidence="4">
    <location>
        <begin position="15"/>
        <end position="80"/>
    </location>
</feature>
<sequence length="264" mass="28473">MSNPTPPQRNKSPKHRIDKLLVDQGHAASRERAQALILAGRVLVDEQRIDKPGTPVSSDAVIRLLGSDLKYVSRGGLKLERALAHWSIDLTNLPCVDIGASTGGFTDCMLQSGAATVLAVDTGYGQIAQKLRDDPRVTLRERTNARLLTPGELLTPNQSTPSFIAMDVSFISATLVLPAVLAALSTPTQPWQGTAVILVKPQFEAGRANIGKGGIVRDPDARQAAIERVRDCVLEQHGTAINLIDSPILGMEGNHEYLLHARFL</sequence>
<dbReference type="Gene3D" id="3.40.50.150">
    <property type="entry name" value="Vaccinia Virus protein VP39"/>
    <property type="match status" value="1"/>
</dbReference>
<reference evidence="5" key="2">
    <citation type="journal article" date="2024" name="Environ. Microbiol.">
        <title>Genome analysis and description of Tunturibacter gen. nov. expands the diversity of Terriglobia in tundra soils.</title>
        <authorList>
            <person name="Messyasz A."/>
            <person name="Mannisto M.K."/>
            <person name="Kerkhof L.J."/>
            <person name="Haggblom M.M."/>
        </authorList>
    </citation>
    <scope>NUCLEOTIDE SEQUENCE</scope>
    <source>
        <strain evidence="5">X5P6</strain>
    </source>
</reference>
<dbReference type="InterPro" id="IPR036986">
    <property type="entry name" value="S4_RNA-bd_sf"/>
</dbReference>
<dbReference type="GO" id="GO:0032259">
    <property type="term" value="P:methylation"/>
    <property type="evidence" value="ECO:0007669"/>
    <property type="project" value="UniProtKB-KW"/>
</dbReference>
<dbReference type="PANTHER" id="PTHR32319">
    <property type="entry name" value="BACTERIAL HEMOLYSIN-LIKE PROTEIN"/>
    <property type="match status" value="1"/>
</dbReference>
<evidence type="ECO:0000259" key="4">
    <source>
        <dbReference type="SMART" id="SM00363"/>
    </source>
</evidence>
<dbReference type="SUPFAM" id="SSF55174">
    <property type="entry name" value="Alpha-L RNA-binding motif"/>
    <property type="match status" value="1"/>
</dbReference>
<evidence type="ECO:0000256" key="1">
    <source>
        <dbReference type="ARBA" id="ARBA00022884"/>
    </source>
</evidence>
<accession>A0AAU7ZLS9</accession>
<protein>
    <submittedName>
        <fullName evidence="5">TlyA family RNA methyltransferase</fullName>
    </submittedName>
</protein>
<dbReference type="EMBL" id="CP132942">
    <property type="protein sequence ID" value="XCB31951.1"/>
    <property type="molecule type" value="Genomic_DNA"/>
</dbReference>
<dbReference type="RefSeq" id="WP_353062796.1">
    <property type="nucleotide sequence ID" value="NZ_CP132942.1"/>
</dbReference>
<gene>
    <name evidence="5" type="ORF">RBB77_16060</name>
</gene>
<dbReference type="InterPro" id="IPR002942">
    <property type="entry name" value="S4_RNA-bd"/>
</dbReference>
<dbReference type="SMART" id="SM00363">
    <property type="entry name" value="S4"/>
    <property type="match status" value="1"/>
</dbReference>
<dbReference type="KEGG" id="tpsc:RBB77_16060"/>
<dbReference type="PANTHER" id="PTHR32319:SF0">
    <property type="entry name" value="BACTERIAL HEMOLYSIN-LIKE PROTEIN"/>
    <property type="match status" value="1"/>
</dbReference>
<name>A0AAU7ZLS9_9BACT</name>
<evidence type="ECO:0000256" key="2">
    <source>
        <dbReference type="ARBA" id="ARBA00029460"/>
    </source>
</evidence>
<organism evidence="5">
    <name type="scientific">Tunturiibacter psychrotolerans</name>
    <dbReference type="NCBI Taxonomy" id="3069686"/>
    <lineage>
        <taxon>Bacteria</taxon>
        <taxon>Pseudomonadati</taxon>
        <taxon>Acidobacteriota</taxon>
        <taxon>Terriglobia</taxon>
        <taxon>Terriglobales</taxon>
        <taxon>Acidobacteriaceae</taxon>
        <taxon>Tunturiibacter</taxon>
    </lineage>
</organism>